<evidence type="ECO:0000313" key="2">
    <source>
        <dbReference type="Proteomes" id="UP000546257"/>
    </source>
</evidence>
<reference evidence="1 2" key="1">
    <citation type="submission" date="2020-08" db="EMBL/GenBank/DDBJ databases">
        <authorList>
            <person name="Seo M.-J."/>
        </authorList>
    </citation>
    <scope>NUCLEOTIDE SEQUENCE [LARGE SCALE GENOMIC DNA]</scope>
    <source>
        <strain evidence="1 2">MBLA0160</strain>
    </source>
</reference>
<evidence type="ECO:0000313" key="1">
    <source>
        <dbReference type="EMBL" id="MBB6646721.1"/>
    </source>
</evidence>
<accession>A0A7J9SNH1</accession>
<name>A0A7J9SNH1_9EURY</name>
<dbReference type="RefSeq" id="WP_185193077.1">
    <property type="nucleotide sequence ID" value="NZ_JACKXD010000003.1"/>
</dbReference>
<dbReference type="EMBL" id="JACKXD010000003">
    <property type="protein sequence ID" value="MBB6646721.1"/>
    <property type="molecule type" value="Genomic_DNA"/>
</dbReference>
<dbReference type="Proteomes" id="UP000546257">
    <property type="component" value="Unassembled WGS sequence"/>
</dbReference>
<dbReference type="AlphaFoldDB" id="A0A7J9SNH1"/>
<comment type="caution">
    <text evidence="1">The sequence shown here is derived from an EMBL/GenBank/DDBJ whole genome shotgun (WGS) entry which is preliminary data.</text>
</comment>
<dbReference type="SUPFAM" id="SSF53335">
    <property type="entry name" value="S-adenosyl-L-methionine-dependent methyltransferases"/>
    <property type="match status" value="1"/>
</dbReference>
<dbReference type="Gene3D" id="3.40.50.150">
    <property type="entry name" value="Vaccinia Virus protein VP39"/>
    <property type="match status" value="1"/>
</dbReference>
<dbReference type="GO" id="GO:0008168">
    <property type="term" value="F:methyltransferase activity"/>
    <property type="evidence" value="ECO:0007669"/>
    <property type="project" value="UniProtKB-KW"/>
</dbReference>
<organism evidence="1 2">
    <name type="scientific">Halobellus ruber</name>
    <dbReference type="NCBI Taxonomy" id="2761102"/>
    <lineage>
        <taxon>Archaea</taxon>
        <taxon>Methanobacteriati</taxon>
        <taxon>Methanobacteriota</taxon>
        <taxon>Stenosarchaea group</taxon>
        <taxon>Halobacteria</taxon>
        <taxon>Halobacteriales</taxon>
        <taxon>Haloferacaceae</taxon>
        <taxon>Halobellus</taxon>
    </lineage>
</organism>
<dbReference type="GO" id="GO:0032259">
    <property type="term" value="P:methylation"/>
    <property type="evidence" value="ECO:0007669"/>
    <property type="project" value="UniProtKB-KW"/>
</dbReference>
<dbReference type="InterPro" id="IPR029063">
    <property type="entry name" value="SAM-dependent_MTases_sf"/>
</dbReference>
<keyword evidence="2" id="KW-1185">Reference proteome</keyword>
<keyword evidence="1" id="KW-0808">Transferase</keyword>
<gene>
    <name evidence="1" type="ORF">H5V44_10565</name>
</gene>
<protein>
    <submittedName>
        <fullName evidence="1">SAM-dependent methyltransferase</fullName>
    </submittedName>
</protein>
<proteinExistence type="predicted"/>
<keyword evidence="1" id="KW-0489">Methyltransferase</keyword>
<sequence length="295" mass="31942">MEHALPRYLESKRSVDERSLSTRVRDRFLAELPPAPEMVEAACGTGVTVPRLLSWGVDAGRYRGIDADGRIVPFARWLRPRELRRTGYDVSRDATGGGPAAGDGPAVDFEVADLAVSFATGDALDALAAATDLDAVIAQAFADLVPPAELASAVESALRPGGVAYLPITFDGGTIVQPDHPADDAVESAYHDAIDAHTGRDVRAGRHLIDLFRRRDGDLLSVGSSDWIVRPRGGAYPADERYFLARLLGFVADAVGDRDVERFDEWLATRRDQLAAAELTYVAHQYDLLYRAPTG</sequence>